<sequence length="38" mass="4350">MGVEVILTDNFPDIIRYTHIQCVAFWSSSPSFKCILAF</sequence>
<dbReference type="EMBL" id="LR031569">
    <property type="protein sequence ID" value="VDC66399.1"/>
    <property type="molecule type" value="Genomic_DNA"/>
</dbReference>
<evidence type="ECO:0000313" key="1">
    <source>
        <dbReference type="EMBL" id="VDC66399.1"/>
    </source>
</evidence>
<dbReference type="AlphaFoldDB" id="A0A3P5YGQ4"/>
<accession>A0A3P5YGQ4</accession>
<proteinExistence type="predicted"/>
<gene>
    <name evidence="1" type="ORF">BRAA06T24939Z</name>
</gene>
<organism evidence="1">
    <name type="scientific">Brassica campestris</name>
    <name type="common">Field mustard</name>
    <dbReference type="NCBI Taxonomy" id="3711"/>
    <lineage>
        <taxon>Eukaryota</taxon>
        <taxon>Viridiplantae</taxon>
        <taxon>Streptophyta</taxon>
        <taxon>Embryophyta</taxon>
        <taxon>Tracheophyta</taxon>
        <taxon>Spermatophyta</taxon>
        <taxon>Magnoliopsida</taxon>
        <taxon>eudicotyledons</taxon>
        <taxon>Gunneridae</taxon>
        <taxon>Pentapetalae</taxon>
        <taxon>rosids</taxon>
        <taxon>malvids</taxon>
        <taxon>Brassicales</taxon>
        <taxon>Brassicaceae</taxon>
        <taxon>Brassiceae</taxon>
        <taxon>Brassica</taxon>
    </lineage>
</organism>
<name>A0A3P5YGQ4_BRACM</name>
<reference evidence="1" key="1">
    <citation type="submission" date="2018-11" db="EMBL/GenBank/DDBJ databases">
        <authorList>
            <consortium name="Genoscope - CEA"/>
            <person name="William W."/>
        </authorList>
    </citation>
    <scope>NUCLEOTIDE SEQUENCE</scope>
</reference>
<protein>
    <submittedName>
        <fullName evidence="1">Uncharacterized protein</fullName>
    </submittedName>
</protein>